<dbReference type="Proteomes" id="UP000650833">
    <property type="component" value="Unassembled WGS sequence"/>
</dbReference>
<keyword evidence="3" id="KW-1185">Reference proteome</keyword>
<evidence type="ECO:0000256" key="1">
    <source>
        <dbReference type="SAM" id="Phobius"/>
    </source>
</evidence>
<proteinExistence type="predicted"/>
<feature type="transmembrane region" description="Helical" evidence="1">
    <location>
        <begin position="63"/>
        <end position="81"/>
    </location>
</feature>
<gene>
    <name evidence="2" type="ORF">INT46_007721</name>
</gene>
<organism evidence="2 3">
    <name type="scientific">Mucor plumbeus</name>
    <dbReference type="NCBI Taxonomy" id="97098"/>
    <lineage>
        <taxon>Eukaryota</taxon>
        <taxon>Fungi</taxon>
        <taxon>Fungi incertae sedis</taxon>
        <taxon>Mucoromycota</taxon>
        <taxon>Mucoromycotina</taxon>
        <taxon>Mucoromycetes</taxon>
        <taxon>Mucorales</taxon>
        <taxon>Mucorineae</taxon>
        <taxon>Mucoraceae</taxon>
        <taxon>Mucor</taxon>
    </lineage>
</organism>
<keyword evidence="1" id="KW-0472">Membrane</keyword>
<dbReference type="AlphaFoldDB" id="A0A8H7QUD9"/>
<comment type="caution">
    <text evidence="2">The sequence shown here is derived from an EMBL/GenBank/DDBJ whole genome shotgun (WGS) entry which is preliminary data.</text>
</comment>
<dbReference type="EMBL" id="JAEPRC010000384">
    <property type="protein sequence ID" value="KAG2198567.1"/>
    <property type="molecule type" value="Genomic_DNA"/>
</dbReference>
<evidence type="ECO:0000313" key="3">
    <source>
        <dbReference type="Proteomes" id="UP000650833"/>
    </source>
</evidence>
<keyword evidence="1" id="KW-0812">Transmembrane</keyword>
<evidence type="ECO:0000313" key="2">
    <source>
        <dbReference type="EMBL" id="KAG2198567.1"/>
    </source>
</evidence>
<dbReference type="OrthoDB" id="2261836at2759"/>
<accession>A0A8H7QUD9</accession>
<name>A0A8H7QUD9_9FUNG</name>
<keyword evidence="1" id="KW-1133">Transmembrane helix</keyword>
<reference evidence="2" key="1">
    <citation type="submission" date="2020-12" db="EMBL/GenBank/DDBJ databases">
        <title>Metabolic potential, ecology and presence of endohyphal bacteria is reflected in genomic diversity of Mucoromycotina.</title>
        <authorList>
            <person name="Muszewska A."/>
            <person name="Okrasinska A."/>
            <person name="Steczkiewicz K."/>
            <person name="Drgas O."/>
            <person name="Orlowska M."/>
            <person name="Perlinska-Lenart U."/>
            <person name="Aleksandrzak-Piekarczyk T."/>
            <person name="Szatraj K."/>
            <person name="Zielenkiewicz U."/>
            <person name="Pilsyk S."/>
            <person name="Malc E."/>
            <person name="Mieczkowski P."/>
            <person name="Kruszewska J.S."/>
            <person name="Biernat P."/>
            <person name="Pawlowska J."/>
        </authorList>
    </citation>
    <scope>NUCLEOTIDE SEQUENCE</scope>
    <source>
        <strain evidence="2">CBS 226.32</strain>
    </source>
</reference>
<evidence type="ECO:0008006" key="4">
    <source>
        <dbReference type="Google" id="ProtNLM"/>
    </source>
</evidence>
<sequence length="85" mass="9140">MSSLQDTINECIKSCSAAGSTVSVDKCTELCDKAAKCTDVQCAKDVLHETIDAALSGASTSTINIGLTFLFVMFTIYLINFRNNH</sequence>
<protein>
    <recommendedName>
        <fullName evidence="4">Transmembrane protein</fullName>
    </recommendedName>
</protein>